<sequence length="300" mass="32824">MSLLVPAPIGNGLLPDHPDLAGMVVTEVLRDRPGHAVFAVRWRERPYFVKVFRHADAAGLVRATVATLSRAAEDLGQAENAVVRLRLVLPEAGVIVLDPVAGEQLTNVLLPATPQRRATLIARAGCWLAALTHERERAAFGPQYWLEGLRKQLGAQATSDPVLVRHLSAMREAGREIKGIAVERAASHGDFTPDNLYLDGARLVGIDMQRSPQMAVARDVARFLVWLHSRRFEMPAVTRHGVSAADYAALVSVPGLIPADQEPILRFMMGEIMAGYYHQAQGKPQRRELLAGAMAHWAKA</sequence>
<name>A0ABT8D6L8_9RHOB</name>
<evidence type="ECO:0000313" key="2">
    <source>
        <dbReference type="EMBL" id="MDN3712016.1"/>
    </source>
</evidence>
<evidence type="ECO:0000313" key="3">
    <source>
        <dbReference type="Proteomes" id="UP001243846"/>
    </source>
</evidence>
<gene>
    <name evidence="2" type="ORF">QWZ10_09720</name>
</gene>
<dbReference type="EMBL" id="JAUFRC010000001">
    <property type="protein sequence ID" value="MDN3712016.1"/>
    <property type="molecule type" value="Genomic_DNA"/>
</dbReference>
<dbReference type="SUPFAM" id="SSF56112">
    <property type="entry name" value="Protein kinase-like (PK-like)"/>
    <property type="match status" value="1"/>
</dbReference>
<reference evidence="3" key="1">
    <citation type="journal article" date="2019" name="Int. J. Syst. Evol. Microbiol.">
        <title>The Global Catalogue of Microorganisms (GCM) 10K type strain sequencing project: providing services to taxonomists for standard genome sequencing and annotation.</title>
        <authorList>
            <consortium name="The Broad Institute Genomics Platform"/>
            <consortium name="The Broad Institute Genome Sequencing Center for Infectious Disease"/>
            <person name="Wu L."/>
            <person name="Ma J."/>
        </authorList>
    </citation>
    <scope>NUCLEOTIDE SEQUENCE [LARGE SCALE GENOMIC DNA]</scope>
    <source>
        <strain evidence="3">CECT 8482</strain>
    </source>
</reference>
<evidence type="ECO:0000259" key="1">
    <source>
        <dbReference type="Pfam" id="PF01636"/>
    </source>
</evidence>
<organism evidence="2 3">
    <name type="scientific">Paracoccus cavernae</name>
    <dbReference type="NCBI Taxonomy" id="1571207"/>
    <lineage>
        <taxon>Bacteria</taxon>
        <taxon>Pseudomonadati</taxon>
        <taxon>Pseudomonadota</taxon>
        <taxon>Alphaproteobacteria</taxon>
        <taxon>Rhodobacterales</taxon>
        <taxon>Paracoccaceae</taxon>
        <taxon>Paracoccus</taxon>
    </lineage>
</organism>
<dbReference type="Pfam" id="PF01636">
    <property type="entry name" value="APH"/>
    <property type="match status" value="1"/>
</dbReference>
<comment type="caution">
    <text evidence="2">The sequence shown here is derived from an EMBL/GenBank/DDBJ whole genome shotgun (WGS) entry which is preliminary data.</text>
</comment>
<proteinExistence type="predicted"/>
<dbReference type="InterPro" id="IPR011009">
    <property type="entry name" value="Kinase-like_dom_sf"/>
</dbReference>
<dbReference type="Gene3D" id="3.90.1200.10">
    <property type="match status" value="1"/>
</dbReference>
<dbReference type="Proteomes" id="UP001243846">
    <property type="component" value="Unassembled WGS sequence"/>
</dbReference>
<dbReference type="InterPro" id="IPR002575">
    <property type="entry name" value="Aminoglycoside_PTrfase"/>
</dbReference>
<protein>
    <submittedName>
        <fullName evidence="2">Phosphotransferase</fullName>
    </submittedName>
</protein>
<feature type="domain" description="Aminoglycoside phosphotransferase" evidence="1">
    <location>
        <begin position="37"/>
        <end position="226"/>
    </location>
</feature>
<accession>A0ABT8D6L8</accession>
<keyword evidence="3" id="KW-1185">Reference proteome</keyword>